<dbReference type="Proteomes" id="UP000695802">
    <property type="component" value="Unassembled WGS sequence"/>
</dbReference>
<gene>
    <name evidence="2" type="ORF">JR064_15380</name>
</gene>
<evidence type="ECO:0000259" key="1">
    <source>
        <dbReference type="Pfam" id="PF21831"/>
    </source>
</evidence>
<dbReference type="EMBL" id="JAFIWB010000019">
    <property type="protein sequence ID" value="MBN6103550.1"/>
    <property type="molecule type" value="Genomic_DNA"/>
</dbReference>
<organism evidence="2 3">
    <name type="scientific">Xanthomonas bonasiae</name>
    <dbReference type="NCBI Taxonomy" id="2810351"/>
    <lineage>
        <taxon>Bacteria</taxon>
        <taxon>Pseudomonadati</taxon>
        <taxon>Pseudomonadota</taxon>
        <taxon>Gammaproteobacteria</taxon>
        <taxon>Lysobacterales</taxon>
        <taxon>Lysobacteraceae</taxon>
        <taxon>Xanthomonas</taxon>
    </lineage>
</organism>
<feature type="domain" description="DUF6891" evidence="1">
    <location>
        <begin position="4"/>
        <end position="185"/>
    </location>
</feature>
<comment type="caution">
    <text evidence="2">The sequence shown here is derived from an EMBL/GenBank/DDBJ whole genome shotgun (WGS) entry which is preliminary data.</text>
</comment>
<evidence type="ECO:0000313" key="2">
    <source>
        <dbReference type="EMBL" id="MBN6103550.1"/>
    </source>
</evidence>
<protein>
    <recommendedName>
        <fullName evidence="1">DUF6891 domain-containing protein</fullName>
    </recommendedName>
</protein>
<dbReference type="Pfam" id="PF21831">
    <property type="entry name" value="DUF6891"/>
    <property type="match status" value="1"/>
</dbReference>
<keyword evidence="3" id="KW-1185">Reference proteome</keyword>
<proteinExistence type="predicted"/>
<accession>A0ABS3B4M9</accession>
<dbReference type="RefSeq" id="WP_206230313.1">
    <property type="nucleotide sequence ID" value="NZ_JAFIWB010000019.1"/>
</dbReference>
<evidence type="ECO:0000313" key="3">
    <source>
        <dbReference type="Proteomes" id="UP000695802"/>
    </source>
</evidence>
<name>A0ABS3B4M9_9XANT</name>
<reference evidence="2 3" key="1">
    <citation type="submission" date="2021-02" db="EMBL/GenBank/DDBJ databases">
        <title>Taxonomically Unique Crown Gall-Associated Xanthomonas Stains Have Deficiency in Virulence Repertories.</title>
        <authorList>
            <person name="Mafakheri H."/>
            <person name="Taghavi S.M."/>
            <person name="Dimkic I."/>
            <person name="Nemanja K."/>
            <person name="Osdaghi E."/>
        </authorList>
    </citation>
    <scope>NUCLEOTIDE SEQUENCE [LARGE SCALE GENOMIC DNA]</scope>
    <source>
        <strain evidence="2 3">FX4</strain>
    </source>
</reference>
<dbReference type="InterPro" id="IPR054186">
    <property type="entry name" value="DUF6891"/>
</dbReference>
<sequence>MNDTDAYVLDSIRKWVWSGYYSESEIREEMLDDILEDDCDEPMLRAAVGSQWQAKQQAEHGWPVLTDCDRLDAVFEQLHDAGICALANAGYTMSDGHTEVTEAVAEAPEGEYRGYCFYHGQDVECAVDGGGLLIAFGDLQGGADADLAVGRQVAAALVDAGFVLAWDGTSKMRIAVPGFVWLRRFRE</sequence>